<dbReference type="Pfam" id="PF01547">
    <property type="entry name" value="SBP_bac_1"/>
    <property type="match status" value="1"/>
</dbReference>
<organism evidence="4 5">
    <name type="scientific">Allokutzneria oryzae</name>
    <dbReference type="NCBI Taxonomy" id="1378989"/>
    <lineage>
        <taxon>Bacteria</taxon>
        <taxon>Bacillati</taxon>
        <taxon>Actinomycetota</taxon>
        <taxon>Actinomycetes</taxon>
        <taxon>Pseudonocardiales</taxon>
        <taxon>Pseudonocardiaceae</taxon>
        <taxon>Allokutzneria</taxon>
    </lineage>
</organism>
<dbReference type="PANTHER" id="PTHR30061:SF50">
    <property type="entry name" value="MALTOSE_MALTODEXTRIN-BINDING PERIPLASMIC PROTEIN"/>
    <property type="match status" value="1"/>
</dbReference>
<evidence type="ECO:0000313" key="4">
    <source>
        <dbReference type="EMBL" id="MFB9906084.1"/>
    </source>
</evidence>
<accession>A0ABV5ZYU7</accession>
<keyword evidence="2" id="KW-0813">Transport</keyword>
<sequence>MKAWAKAAAGAMAVALTVAGCGGGSGQNNAAGGERSLTVWLMNGSAPTSLTDELHKEFEAKHPGVKVKYEIQQWTGIQDKLTTALASNEPPDVVELGNTQNPKFSKEGVLTDVSADVSELSGGQWLEGLKQSGAWQGKQYGVPFYAANREVIYRKDLFDKAGIKEPTSREEWLEAIRKLKAANASDPEFQPLYLAGQNWYSLLSFIWDEGGDIAKQEGEKFTATLETAQVKSALEFYKQLVEVSGTKAPKDADEQKPEQAGVYGQGKVGMIIGLPWEVDTAAKTNPDIKKNSAAFAIPSKNAGSTAPVFQGGSNLAIPAGTKNADLAKDYLKLITSAKYQSQLAKAGMVPGTSKDTGELEATPFGAAMAKASRNGKAVPASPKWSTVEEGQNPLKDMLTAYLTGAKDATKATADAAAKLNGLLG</sequence>
<dbReference type="Proteomes" id="UP001589693">
    <property type="component" value="Unassembled WGS sequence"/>
</dbReference>
<dbReference type="PANTHER" id="PTHR30061">
    <property type="entry name" value="MALTOSE-BINDING PERIPLASMIC PROTEIN"/>
    <property type="match status" value="1"/>
</dbReference>
<evidence type="ECO:0000256" key="1">
    <source>
        <dbReference type="ARBA" id="ARBA00008520"/>
    </source>
</evidence>
<dbReference type="Gene3D" id="3.40.190.10">
    <property type="entry name" value="Periplasmic binding protein-like II"/>
    <property type="match status" value="2"/>
</dbReference>
<gene>
    <name evidence="4" type="ORF">ACFFQA_19275</name>
</gene>
<evidence type="ECO:0000256" key="2">
    <source>
        <dbReference type="ARBA" id="ARBA00022448"/>
    </source>
</evidence>
<evidence type="ECO:0000313" key="5">
    <source>
        <dbReference type="Proteomes" id="UP001589693"/>
    </source>
</evidence>
<comment type="similarity">
    <text evidence="1">Belongs to the bacterial solute-binding protein 1 family.</text>
</comment>
<dbReference type="EMBL" id="JBHLZU010000018">
    <property type="protein sequence ID" value="MFB9906084.1"/>
    <property type="molecule type" value="Genomic_DNA"/>
</dbReference>
<dbReference type="RefSeq" id="WP_377853800.1">
    <property type="nucleotide sequence ID" value="NZ_JBHLZU010000018.1"/>
</dbReference>
<keyword evidence="5" id="KW-1185">Reference proteome</keyword>
<reference evidence="4 5" key="1">
    <citation type="submission" date="2024-09" db="EMBL/GenBank/DDBJ databases">
        <authorList>
            <person name="Sun Q."/>
            <person name="Mori K."/>
        </authorList>
    </citation>
    <scope>NUCLEOTIDE SEQUENCE [LARGE SCALE GENOMIC DNA]</scope>
    <source>
        <strain evidence="4 5">TBRC 7907</strain>
    </source>
</reference>
<evidence type="ECO:0000256" key="3">
    <source>
        <dbReference type="ARBA" id="ARBA00022729"/>
    </source>
</evidence>
<dbReference type="PROSITE" id="PS51257">
    <property type="entry name" value="PROKAR_LIPOPROTEIN"/>
    <property type="match status" value="1"/>
</dbReference>
<keyword evidence="3" id="KW-0732">Signal</keyword>
<dbReference type="InterPro" id="IPR006059">
    <property type="entry name" value="SBP"/>
</dbReference>
<comment type="caution">
    <text evidence="4">The sequence shown here is derived from an EMBL/GenBank/DDBJ whole genome shotgun (WGS) entry which is preliminary data.</text>
</comment>
<name>A0ABV5ZYU7_9PSEU</name>
<dbReference type="SUPFAM" id="SSF53850">
    <property type="entry name" value="Periplasmic binding protein-like II"/>
    <property type="match status" value="1"/>
</dbReference>
<protein>
    <submittedName>
        <fullName evidence="4">Extracellular solute-binding protein</fullName>
    </submittedName>
</protein>
<proteinExistence type="inferred from homology"/>